<accession>A0A9W7A775</accession>
<comment type="caution">
    <text evidence="1">The sequence shown here is derived from an EMBL/GenBank/DDBJ whole genome shotgun (WGS) entry which is preliminary data.</text>
</comment>
<dbReference type="Proteomes" id="UP001165082">
    <property type="component" value="Unassembled WGS sequence"/>
</dbReference>
<protein>
    <recommendedName>
        <fullName evidence="3">Glycine-rich domain-containing protein-like</fullName>
    </recommendedName>
</protein>
<gene>
    <name evidence="1" type="ORF">TrRE_jg7456</name>
</gene>
<dbReference type="InterPro" id="IPR009836">
    <property type="entry name" value="GRDP-like"/>
</dbReference>
<dbReference type="PANTHER" id="PTHR34365:SF7">
    <property type="entry name" value="GLYCINE-RICH DOMAIN-CONTAINING PROTEIN 1"/>
    <property type="match status" value="1"/>
</dbReference>
<evidence type="ECO:0008006" key="3">
    <source>
        <dbReference type="Google" id="ProtNLM"/>
    </source>
</evidence>
<reference evidence="1" key="1">
    <citation type="submission" date="2022-07" db="EMBL/GenBank/DDBJ databases">
        <title>Genome analysis of Parmales, a sister group of diatoms, reveals the evolutionary specialization of diatoms from phago-mixotrophs to photoautotrophs.</title>
        <authorList>
            <person name="Ban H."/>
            <person name="Sato S."/>
            <person name="Yoshikawa S."/>
            <person name="Kazumasa Y."/>
            <person name="Nakamura Y."/>
            <person name="Ichinomiya M."/>
            <person name="Saitoh K."/>
            <person name="Sato N."/>
            <person name="Blanc-Mathieu R."/>
            <person name="Endo H."/>
            <person name="Kuwata A."/>
            <person name="Ogata H."/>
        </authorList>
    </citation>
    <scope>NUCLEOTIDE SEQUENCE</scope>
</reference>
<name>A0A9W7A775_9STRA</name>
<dbReference type="OrthoDB" id="67709at2759"/>
<dbReference type="EMBL" id="BRXZ01005488">
    <property type="protein sequence ID" value="GMH67032.1"/>
    <property type="molecule type" value="Genomic_DNA"/>
</dbReference>
<dbReference type="AlphaFoldDB" id="A0A9W7A775"/>
<evidence type="ECO:0000313" key="1">
    <source>
        <dbReference type="EMBL" id="GMH67032.1"/>
    </source>
</evidence>
<keyword evidence="2" id="KW-1185">Reference proteome</keyword>
<evidence type="ECO:0000313" key="2">
    <source>
        <dbReference type="Proteomes" id="UP001165082"/>
    </source>
</evidence>
<proteinExistence type="predicted"/>
<organism evidence="1 2">
    <name type="scientific">Triparma retinervis</name>
    <dbReference type="NCBI Taxonomy" id="2557542"/>
    <lineage>
        <taxon>Eukaryota</taxon>
        <taxon>Sar</taxon>
        <taxon>Stramenopiles</taxon>
        <taxon>Ochrophyta</taxon>
        <taxon>Bolidophyceae</taxon>
        <taxon>Parmales</taxon>
        <taxon>Triparmaceae</taxon>
        <taxon>Triparma</taxon>
    </lineage>
</organism>
<sequence length="144" mass="16299">MLAVKFLLTIPWSGSFSPILSKCARHNDWDQTYASQVLDEYAKFFYLASLPNRVPLVPSPAVDEIWHQHILTTKKYQEDCGRLVGHFVHHCPSFTAEERAGLAPKFEKTKAAYENKFGTMPENIWDGDKANCNKRCDDGCGCAD</sequence>
<dbReference type="PANTHER" id="PTHR34365">
    <property type="entry name" value="ENOLASE (DUF1399)"/>
    <property type="match status" value="1"/>
</dbReference>